<dbReference type="InterPro" id="IPR035897">
    <property type="entry name" value="Toll_tir_struct_dom_sf"/>
</dbReference>
<keyword evidence="1" id="KW-1133">Transmembrane helix</keyword>
<dbReference type="GO" id="GO:0007165">
    <property type="term" value="P:signal transduction"/>
    <property type="evidence" value="ECO:0007669"/>
    <property type="project" value="InterPro"/>
</dbReference>
<organism evidence="3 4">
    <name type="scientific">Mytilus coruscus</name>
    <name type="common">Sea mussel</name>
    <dbReference type="NCBI Taxonomy" id="42192"/>
    <lineage>
        <taxon>Eukaryota</taxon>
        <taxon>Metazoa</taxon>
        <taxon>Spiralia</taxon>
        <taxon>Lophotrochozoa</taxon>
        <taxon>Mollusca</taxon>
        <taxon>Bivalvia</taxon>
        <taxon>Autobranchia</taxon>
        <taxon>Pteriomorphia</taxon>
        <taxon>Mytilida</taxon>
        <taxon>Mytiloidea</taxon>
        <taxon>Mytilidae</taxon>
        <taxon>Mytilinae</taxon>
        <taxon>Mytilus</taxon>
    </lineage>
</organism>
<sequence length="514" mass="59516">MDGPYSENDREVDSEVSLKSLPQGKIYHAFISYRDVDEDRDWVNNLIEKLENLYQLKCCNHVYDFQPGRKIVENIKDAVLRSVKTLIILSKEYHDSHWCNFEVEYTHQMSMEMREQILIPVLKEDCEIPEHLKPFTYIDARGPIGSWLPRLVTAIESPVNCGLESKYSQVDFSTHYRNFDTVHEERSKIGCCRELPFKSRRYIPDSLNDKAFNINNSTYKGVLQVISHSSFFQHRHSLFPWCPTVCCGSASFGIGLLFLIIVCNEYVYYTHLPSDGDAMDDLKFRAKEKNITENELIHNQLRGCIGMMVFCGLFIVLSFVWLICCSVHILQKRKLMCKALMIANHRLIDHNLLVGFKHYKCSATVKVIFIYFNCRPCLDYLEQCFQKNNVDTGQCDNECCIQNGSTTNSTVNDSNDETIISLLENEEITNHIEENDREKARDLLISMSVNFVQDFLEQKLENSETYRHTSRAVCICEYAETHGLLQVNNSDSGKLERGFRNHSDESTNHFANVV</sequence>
<gene>
    <name evidence="3" type="ORF">MCOR_48273</name>
</gene>
<dbReference type="PANTHER" id="PTHR16253:SF0">
    <property type="entry name" value="TETRATRICOPEPTIDE REPEAT PROTEIN 22"/>
    <property type="match status" value="1"/>
</dbReference>
<feature type="transmembrane region" description="Helical" evidence="1">
    <location>
        <begin position="238"/>
        <end position="262"/>
    </location>
</feature>
<dbReference type="InterPro" id="IPR000157">
    <property type="entry name" value="TIR_dom"/>
</dbReference>
<dbReference type="PROSITE" id="PS50104">
    <property type="entry name" value="TIR"/>
    <property type="match status" value="1"/>
</dbReference>
<dbReference type="SMART" id="SM00255">
    <property type="entry name" value="TIR"/>
    <property type="match status" value="1"/>
</dbReference>
<evidence type="ECO:0000259" key="2">
    <source>
        <dbReference type="PROSITE" id="PS50104"/>
    </source>
</evidence>
<dbReference type="Pfam" id="PF14800">
    <property type="entry name" value="DUF4481"/>
    <property type="match status" value="1"/>
</dbReference>
<dbReference type="EMBL" id="CACVKT020008449">
    <property type="protein sequence ID" value="CAC5415585.1"/>
    <property type="molecule type" value="Genomic_DNA"/>
</dbReference>
<keyword evidence="4" id="KW-1185">Reference proteome</keyword>
<accession>A0A6J8E7W6</accession>
<dbReference type="Proteomes" id="UP000507470">
    <property type="component" value="Unassembled WGS sequence"/>
</dbReference>
<reference evidence="3 4" key="1">
    <citation type="submission" date="2020-06" db="EMBL/GenBank/DDBJ databases">
        <authorList>
            <person name="Li R."/>
            <person name="Bekaert M."/>
        </authorList>
    </citation>
    <scope>NUCLEOTIDE SEQUENCE [LARGE SCALE GENOMIC DNA]</scope>
    <source>
        <strain evidence="4">wild</strain>
    </source>
</reference>
<proteinExistence type="predicted"/>
<name>A0A6J8E7W6_MYTCO</name>
<keyword evidence="1" id="KW-0472">Membrane</keyword>
<keyword evidence="1" id="KW-0812">Transmembrane</keyword>
<dbReference type="InterPro" id="IPR042342">
    <property type="entry name" value="TTC22"/>
</dbReference>
<dbReference type="AlphaFoldDB" id="A0A6J8E7W6"/>
<evidence type="ECO:0000313" key="3">
    <source>
        <dbReference type="EMBL" id="CAC5415585.1"/>
    </source>
</evidence>
<evidence type="ECO:0000313" key="4">
    <source>
        <dbReference type="Proteomes" id="UP000507470"/>
    </source>
</evidence>
<dbReference type="PANTHER" id="PTHR16253">
    <property type="entry name" value="TETRATRICOPEPTIDE REPEAT PROTEIN 22"/>
    <property type="match status" value="1"/>
</dbReference>
<evidence type="ECO:0000256" key="1">
    <source>
        <dbReference type="SAM" id="Phobius"/>
    </source>
</evidence>
<dbReference type="OrthoDB" id="6130900at2759"/>
<feature type="domain" description="TIR" evidence="2">
    <location>
        <begin position="25"/>
        <end position="180"/>
    </location>
</feature>
<protein>
    <recommendedName>
        <fullName evidence="2">TIR domain-containing protein</fullName>
    </recommendedName>
</protein>
<dbReference type="Gene3D" id="3.40.50.10140">
    <property type="entry name" value="Toll/interleukin-1 receptor homology (TIR) domain"/>
    <property type="match status" value="1"/>
</dbReference>
<dbReference type="InterPro" id="IPR028054">
    <property type="entry name" value="DUF4481"/>
</dbReference>
<dbReference type="SUPFAM" id="SSF52200">
    <property type="entry name" value="Toll/Interleukin receptor TIR domain"/>
    <property type="match status" value="1"/>
</dbReference>
<feature type="transmembrane region" description="Helical" evidence="1">
    <location>
        <begin position="305"/>
        <end position="330"/>
    </location>
</feature>
<dbReference type="Pfam" id="PF13676">
    <property type="entry name" value="TIR_2"/>
    <property type="match status" value="1"/>
</dbReference>